<organism evidence="5 6">
    <name type="scientific">Pseudonocardia saturnea</name>
    <dbReference type="NCBI Taxonomy" id="33909"/>
    <lineage>
        <taxon>Bacteria</taxon>
        <taxon>Bacillati</taxon>
        <taxon>Actinomycetota</taxon>
        <taxon>Actinomycetes</taxon>
        <taxon>Pseudonocardiales</taxon>
        <taxon>Pseudonocardiaceae</taxon>
        <taxon>Pseudonocardia</taxon>
    </lineage>
</organism>
<comment type="caution">
    <text evidence="5">The sequence shown here is derived from an EMBL/GenBank/DDBJ whole genome shotgun (WGS) entry which is preliminary data.</text>
</comment>
<dbReference type="PANTHER" id="PTHR11019">
    <property type="entry name" value="HTH-TYPE TRANSCRIPTIONAL REGULATOR NIMR"/>
    <property type="match status" value="1"/>
</dbReference>
<dbReference type="EMBL" id="BJNH01000016">
    <property type="protein sequence ID" value="GEC24562.1"/>
    <property type="molecule type" value="Genomic_DNA"/>
</dbReference>
<dbReference type="PANTHER" id="PTHR11019:SF199">
    <property type="entry name" value="HTH-TYPE TRANSCRIPTIONAL REGULATOR NIMR"/>
    <property type="match status" value="1"/>
</dbReference>
<dbReference type="SMART" id="SM00342">
    <property type="entry name" value="HTH_ARAC"/>
    <property type="match status" value="1"/>
</dbReference>
<dbReference type="SUPFAM" id="SSF46689">
    <property type="entry name" value="Homeodomain-like"/>
    <property type="match status" value="2"/>
</dbReference>
<accession>A0ABQ0RV58</accession>
<keyword evidence="2" id="KW-0804">Transcription</keyword>
<reference evidence="5 6" key="1">
    <citation type="submission" date="2019-06" db="EMBL/GenBank/DDBJ databases">
        <title>Whole genome shotgun sequence of Pseudonocardia saturnea NBRC 14499.</title>
        <authorList>
            <person name="Hosoyama A."/>
            <person name="Uohara A."/>
            <person name="Ohji S."/>
            <person name="Ichikawa N."/>
        </authorList>
    </citation>
    <scope>NUCLEOTIDE SEQUENCE [LARGE SCALE GENOMIC DNA]</scope>
    <source>
        <strain evidence="5 6">NBRC 14499</strain>
    </source>
</reference>
<proteinExistence type="predicted"/>
<dbReference type="Gene3D" id="1.10.10.60">
    <property type="entry name" value="Homeodomain-like"/>
    <property type="match status" value="1"/>
</dbReference>
<dbReference type="Pfam" id="PF12833">
    <property type="entry name" value="HTH_18"/>
    <property type="match status" value="1"/>
</dbReference>
<keyword evidence="6" id="KW-1185">Reference proteome</keyword>
<protein>
    <recommendedName>
        <fullName evidence="4">HTH araC/xylS-type domain-containing protein</fullName>
    </recommendedName>
</protein>
<dbReference type="PROSITE" id="PS01124">
    <property type="entry name" value="HTH_ARAC_FAMILY_2"/>
    <property type="match status" value="1"/>
</dbReference>
<evidence type="ECO:0000256" key="2">
    <source>
        <dbReference type="ARBA" id="ARBA00023163"/>
    </source>
</evidence>
<dbReference type="InterPro" id="IPR018060">
    <property type="entry name" value="HTH_AraC"/>
</dbReference>
<keyword evidence="1" id="KW-0805">Transcription regulation</keyword>
<name>A0ABQ0RV58_9PSEU</name>
<dbReference type="Proteomes" id="UP000320693">
    <property type="component" value="Unassembled WGS sequence"/>
</dbReference>
<evidence type="ECO:0000256" key="3">
    <source>
        <dbReference type="SAM" id="MobiDB-lite"/>
    </source>
</evidence>
<sequence>MSHAAWLPDGGPMSDPDHAEPGATGLPWRIHLPPVSIAERVERDKHVLLWQVRGRSDFTVDDVPRGLRVGQALWLPVGTRHSFTTQLNAVLLPMSFEVAVTATTLSRPTTIDVDRDLRTLFLAFIQSTYSIIRPSTNIARQILALIEERPVLATSMPMPTTDSALVVAEALRFNPGDERSVDELAESVHTSTRTIERAFLAETGMTLRRWRIGNRMEAAAILLRSHTTPDAVARRVGYVNTSAFRRVFKGHFGVTPGQYIERFRVEP</sequence>
<dbReference type="InterPro" id="IPR009057">
    <property type="entry name" value="Homeodomain-like_sf"/>
</dbReference>
<feature type="region of interest" description="Disordered" evidence="3">
    <location>
        <begin position="1"/>
        <end position="25"/>
    </location>
</feature>
<evidence type="ECO:0000256" key="1">
    <source>
        <dbReference type="ARBA" id="ARBA00023015"/>
    </source>
</evidence>
<evidence type="ECO:0000313" key="6">
    <source>
        <dbReference type="Proteomes" id="UP000320693"/>
    </source>
</evidence>
<evidence type="ECO:0000259" key="4">
    <source>
        <dbReference type="PROSITE" id="PS01124"/>
    </source>
</evidence>
<gene>
    <name evidence="5" type="ORF">PSA01_15910</name>
</gene>
<feature type="domain" description="HTH araC/xylS-type" evidence="4">
    <location>
        <begin position="165"/>
        <end position="262"/>
    </location>
</feature>
<evidence type="ECO:0000313" key="5">
    <source>
        <dbReference type="EMBL" id="GEC24562.1"/>
    </source>
</evidence>